<dbReference type="STRING" id="1182542.W9YSK1"/>
<dbReference type="eggNOG" id="KOG1082">
    <property type="taxonomic scope" value="Eukaryota"/>
</dbReference>
<dbReference type="RefSeq" id="XP_007729540.1">
    <property type="nucleotide sequence ID" value="XM_007731350.1"/>
</dbReference>
<evidence type="ECO:0000313" key="12">
    <source>
        <dbReference type="EMBL" id="EXJ92650.1"/>
    </source>
</evidence>
<dbReference type="GO" id="GO:0042054">
    <property type="term" value="F:histone methyltransferase activity"/>
    <property type="evidence" value="ECO:0007669"/>
    <property type="project" value="InterPro"/>
</dbReference>
<comment type="subcellular location">
    <subcellularLocation>
        <location evidence="1">Chromosome</location>
    </subcellularLocation>
</comment>
<dbReference type="GO" id="GO:0005634">
    <property type="term" value="C:nucleus"/>
    <property type="evidence" value="ECO:0007669"/>
    <property type="project" value="InterPro"/>
</dbReference>
<gene>
    <name evidence="12" type="ORF">A1O3_01202</name>
</gene>
<evidence type="ECO:0000259" key="10">
    <source>
        <dbReference type="PROSITE" id="PS50867"/>
    </source>
</evidence>
<keyword evidence="3" id="KW-0489">Methyltransferase</keyword>
<evidence type="ECO:0000256" key="3">
    <source>
        <dbReference type="ARBA" id="ARBA00022603"/>
    </source>
</evidence>
<feature type="domain" description="Post-SET" evidence="11">
    <location>
        <begin position="336"/>
        <end position="352"/>
    </location>
</feature>
<dbReference type="SUPFAM" id="SSF82199">
    <property type="entry name" value="SET domain"/>
    <property type="match status" value="1"/>
</dbReference>
<dbReference type="PROSITE" id="PS50867">
    <property type="entry name" value="PRE_SET"/>
    <property type="match status" value="1"/>
</dbReference>
<keyword evidence="5" id="KW-0949">S-adenosyl-L-methionine</keyword>
<evidence type="ECO:0008006" key="14">
    <source>
        <dbReference type="Google" id="ProtNLM"/>
    </source>
</evidence>
<name>W9YSK1_9EURO</name>
<dbReference type="PANTHER" id="PTHR46223">
    <property type="entry name" value="HISTONE-LYSINE N-METHYLTRANSFERASE SUV39H"/>
    <property type="match status" value="1"/>
</dbReference>
<dbReference type="Pfam" id="PF00856">
    <property type="entry name" value="SET"/>
    <property type="match status" value="1"/>
</dbReference>
<proteinExistence type="predicted"/>
<dbReference type="GO" id="GO:0032259">
    <property type="term" value="P:methylation"/>
    <property type="evidence" value="ECO:0007669"/>
    <property type="project" value="UniProtKB-KW"/>
</dbReference>
<evidence type="ECO:0000256" key="7">
    <source>
        <dbReference type="ARBA" id="ARBA00022833"/>
    </source>
</evidence>
<dbReference type="OrthoDB" id="308383at2759"/>
<comment type="caution">
    <text evidence="12">The sequence shown here is derived from an EMBL/GenBank/DDBJ whole genome shotgun (WGS) entry which is preliminary data.</text>
</comment>
<dbReference type="InterPro" id="IPR046341">
    <property type="entry name" value="SET_dom_sf"/>
</dbReference>
<feature type="region of interest" description="Disordered" evidence="8">
    <location>
        <begin position="316"/>
        <end position="335"/>
    </location>
</feature>
<dbReference type="EMBL" id="AMGY01000001">
    <property type="protein sequence ID" value="EXJ92650.1"/>
    <property type="molecule type" value="Genomic_DNA"/>
</dbReference>
<evidence type="ECO:0000256" key="4">
    <source>
        <dbReference type="ARBA" id="ARBA00022679"/>
    </source>
</evidence>
<dbReference type="PANTHER" id="PTHR46223:SF3">
    <property type="entry name" value="HISTONE-LYSINE N-METHYLTRANSFERASE SET-23"/>
    <property type="match status" value="1"/>
</dbReference>
<dbReference type="InterPro" id="IPR003616">
    <property type="entry name" value="Post-SET_dom"/>
</dbReference>
<dbReference type="Gene3D" id="2.170.270.10">
    <property type="entry name" value="SET domain"/>
    <property type="match status" value="1"/>
</dbReference>
<dbReference type="GO" id="GO:0008270">
    <property type="term" value="F:zinc ion binding"/>
    <property type="evidence" value="ECO:0007669"/>
    <property type="project" value="InterPro"/>
</dbReference>
<dbReference type="InterPro" id="IPR001214">
    <property type="entry name" value="SET_dom"/>
</dbReference>
<dbReference type="Pfam" id="PF05033">
    <property type="entry name" value="Pre-SET"/>
    <property type="match status" value="1"/>
</dbReference>
<organism evidence="12 13">
    <name type="scientific">Capronia epimyces CBS 606.96</name>
    <dbReference type="NCBI Taxonomy" id="1182542"/>
    <lineage>
        <taxon>Eukaryota</taxon>
        <taxon>Fungi</taxon>
        <taxon>Dikarya</taxon>
        <taxon>Ascomycota</taxon>
        <taxon>Pezizomycotina</taxon>
        <taxon>Eurotiomycetes</taxon>
        <taxon>Chaetothyriomycetidae</taxon>
        <taxon>Chaetothyriales</taxon>
        <taxon>Herpotrichiellaceae</taxon>
        <taxon>Capronia</taxon>
    </lineage>
</organism>
<evidence type="ECO:0000313" key="13">
    <source>
        <dbReference type="Proteomes" id="UP000019478"/>
    </source>
</evidence>
<dbReference type="GO" id="GO:0005694">
    <property type="term" value="C:chromosome"/>
    <property type="evidence" value="ECO:0007669"/>
    <property type="project" value="UniProtKB-SubCell"/>
</dbReference>
<keyword evidence="2" id="KW-0158">Chromosome</keyword>
<keyword evidence="7" id="KW-0862">Zinc</keyword>
<sequence length="367" mass="41483">MRKVASKKKKKAPSSEVDLNCGDPLISSLQRLHLGKMVHPADSARQVLTSRFEENITPPLTFANDVNQRRLHGKFQFTDQYIIREGIKMASPSKNTGCSCADCDQSTCECFTKTVPDEVGRGTHEEQVRTYVRRPDGLVVLSNEYIDRELNPEGKHRFAVAECNDLCTCGADCWNRVVSKGRTVPLEIFQTAKCGFGVRSSQDIHKGQFIQRYLGEIITEAELRRREDTADEGDSSYIYSLDWFAAINDKQYHVDGKYFGSAMRFVNHSCNPNVRCIAVQQHKGDKKVYNLAIFAIKDIKAGVEIRIDYQARPASSEGSDAEAEAEAQGGSEGDEELVRCYCGEKNCRKYLWPSSAKERRRRRRISD</sequence>
<dbReference type="Proteomes" id="UP000019478">
    <property type="component" value="Unassembled WGS sequence"/>
</dbReference>
<evidence type="ECO:0000256" key="6">
    <source>
        <dbReference type="ARBA" id="ARBA00022723"/>
    </source>
</evidence>
<evidence type="ECO:0000256" key="8">
    <source>
        <dbReference type="SAM" id="MobiDB-lite"/>
    </source>
</evidence>
<dbReference type="SMART" id="SM00317">
    <property type="entry name" value="SET"/>
    <property type="match status" value="1"/>
</dbReference>
<dbReference type="HOGENOM" id="CLU_020840_11_0_1"/>
<accession>W9YSK1</accession>
<evidence type="ECO:0000256" key="1">
    <source>
        <dbReference type="ARBA" id="ARBA00004286"/>
    </source>
</evidence>
<protein>
    <recommendedName>
        <fullName evidence="14">Histone-lysine N-methyltransferase SUV39H</fullName>
    </recommendedName>
</protein>
<keyword evidence="13" id="KW-1185">Reference proteome</keyword>
<feature type="domain" description="Pre-SET" evidence="10">
    <location>
        <begin position="96"/>
        <end position="181"/>
    </location>
</feature>
<evidence type="ECO:0000256" key="5">
    <source>
        <dbReference type="ARBA" id="ARBA00022691"/>
    </source>
</evidence>
<evidence type="ECO:0000256" key="2">
    <source>
        <dbReference type="ARBA" id="ARBA00022454"/>
    </source>
</evidence>
<dbReference type="InterPro" id="IPR050973">
    <property type="entry name" value="H3K9_Histone-Lys_N-MTase"/>
</dbReference>
<keyword evidence="6" id="KW-0479">Metal-binding</keyword>
<dbReference type="InterPro" id="IPR007728">
    <property type="entry name" value="Pre-SET_dom"/>
</dbReference>
<dbReference type="PROSITE" id="PS50280">
    <property type="entry name" value="SET"/>
    <property type="match status" value="1"/>
</dbReference>
<dbReference type="AlphaFoldDB" id="W9YSK1"/>
<evidence type="ECO:0000259" key="9">
    <source>
        <dbReference type="PROSITE" id="PS50280"/>
    </source>
</evidence>
<keyword evidence="4" id="KW-0808">Transferase</keyword>
<dbReference type="PROSITE" id="PS50868">
    <property type="entry name" value="POST_SET"/>
    <property type="match status" value="1"/>
</dbReference>
<dbReference type="GeneID" id="19165340"/>
<evidence type="ECO:0000259" key="11">
    <source>
        <dbReference type="PROSITE" id="PS50868"/>
    </source>
</evidence>
<feature type="domain" description="SET" evidence="9">
    <location>
        <begin position="184"/>
        <end position="310"/>
    </location>
</feature>
<reference evidence="12 13" key="1">
    <citation type="submission" date="2013-03" db="EMBL/GenBank/DDBJ databases">
        <title>The Genome Sequence of Capronia epimyces CBS 606.96.</title>
        <authorList>
            <consortium name="The Broad Institute Genomics Platform"/>
            <person name="Cuomo C."/>
            <person name="de Hoog S."/>
            <person name="Gorbushina A."/>
            <person name="Walker B."/>
            <person name="Young S.K."/>
            <person name="Zeng Q."/>
            <person name="Gargeya S."/>
            <person name="Fitzgerald M."/>
            <person name="Haas B."/>
            <person name="Abouelleil A."/>
            <person name="Allen A.W."/>
            <person name="Alvarado L."/>
            <person name="Arachchi H.M."/>
            <person name="Berlin A.M."/>
            <person name="Chapman S.B."/>
            <person name="Gainer-Dewar J."/>
            <person name="Goldberg J."/>
            <person name="Griggs A."/>
            <person name="Gujja S."/>
            <person name="Hansen M."/>
            <person name="Howarth C."/>
            <person name="Imamovic A."/>
            <person name="Ireland A."/>
            <person name="Larimer J."/>
            <person name="McCowan C."/>
            <person name="Murphy C."/>
            <person name="Pearson M."/>
            <person name="Poon T.W."/>
            <person name="Priest M."/>
            <person name="Roberts A."/>
            <person name="Saif S."/>
            <person name="Shea T."/>
            <person name="Sisk P."/>
            <person name="Sykes S."/>
            <person name="Wortman J."/>
            <person name="Nusbaum C."/>
            <person name="Birren B."/>
        </authorList>
    </citation>
    <scope>NUCLEOTIDE SEQUENCE [LARGE SCALE GENOMIC DNA]</scope>
    <source>
        <strain evidence="12 13">CBS 606.96</strain>
    </source>
</reference>